<dbReference type="AlphaFoldDB" id="A0A1Z4M1H0"/>
<keyword evidence="1" id="KW-0560">Oxidoreductase</keyword>
<keyword evidence="4" id="KW-1185">Reference proteome</keyword>
<dbReference type="InterPro" id="IPR052019">
    <property type="entry name" value="F420H2_bilvrd_red/Heme_oxyg"/>
</dbReference>
<protein>
    <submittedName>
        <fullName evidence="3">Pyridoxamine 5'-phosphate oxidase-related FMN-binding protein</fullName>
    </submittedName>
</protein>
<dbReference type="Pfam" id="PF01243">
    <property type="entry name" value="PNPOx_N"/>
    <property type="match status" value="1"/>
</dbReference>
<accession>A0A1Z4M1H0</accession>
<reference evidence="3 4" key="1">
    <citation type="submission" date="2017-06" db="EMBL/GenBank/DDBJ databases">
        <title>Genome sequencing of cyanobaciteial culture collection at National Institute for Environmental Studies (NIES).</title>
        <authorList>
            <person name="Hirose Y."/>
            <person name="Shimura Y."/>
            <person name="Fujisawa T."/>
            <person name="Nakamura Y."/>
            <person name="Kawachi M."/>
        </authorList>
    </citation>
    <scope>NUCLEOTIDE SEQUENCE [LARGE SCALE GENOMIC DNA]</scope>
    <source>
        <strain evidence="3 4">NIES-267</strain>
    </source>
</reference>
<gene>
    <name evidence="3" type="ORF">NIES267_67700</name>
</gene>
<dbReference type="InterPro" id="IPR012349">
    <property type="entry name" value="Split_barrel_FMN-bd"/>
</dbReference>
<sequence>MSQLEKATLEYQQFTQEFQSIIISTVNDEGMPNGSYTPFVMDECKNIYIYVSGLSPHTQNINLNNKVNVLFIEDEAQTPQIFARRRLNYDCTATLIERETETWLNIVEEFETRFGEIIELLRGLPDFRVFKLTPHSGRFVIGFGQAYHIDGDNLDKLVQIGRQ</sequence>
<feature type="domain" description="Pyridoxamine 5'-phosphate oxidase N-terminal" evidence="2">
    <location>
        <begin position="10"/>
        <end position="140"/>
    </location>
</feature>
<dbReference type="InterPro" id="IPR014419">
    <property type="entry name" value="HutZ"/>
</dbReference>
<evidence type="ECO:0000313" key="4">
    <source>
        <dbReference type="Proteomes" id="UP000218418"/>
    </source>
</evidence>
<evidence type="ECO:0000256" key="1">
    <source>
        <dbReference type="ARBA" id="ARBA00023002"/>
    </source>
</evidence>
<dbReference type="OrthoDB" id="5345368at2"/>
<proteinExistence type="predicted"/>
<name>A0A1Z4M1H0_9CYAN</name>
<evidence type="ECO:0000313" key="3">
    <source>
        <dbReference type="EMBL" id="BAY87251.1"/>
    </source>
</evidence>
<dbReference type="SUPFAM" id="SSF50475">
    <property type="entry name" value="FMN-binding split barrel"/>
    <property type="match status" value="1"/>
</dbReference>
<dbReference type="GO" id="GO:0070967">
    <property type="term" value="F:coenzyme F420 binding"/>
    <property type="evidence" value="ECO:0007669"/>
    <property type="project" value="TreeGrafter"/>
</dbReference>
<dbReference type="InterPro" id="IPR011576">
    <property type="entry name" value="Pyridox_Oxase_N"/>
</dbReference>
<organism evidence="3 4">
    <name type="scientific">Calothrix parasitica NIES-267</name>
    <dbReference type="NCBI Taxonomy" id="1973488"/>
    <lineage>
        <taxon>Bacteria</taxon>
        <taxon>Bacillati</taxon>
        <taxon>Cyanobacteriota</taxon>
        <taxon>Cyanophyceae</taxon>
        <taxon>Nostocales</taxon>
        <taxon>Calotrichaceae</taxon>
        <taxon>Calothrix</taxon>
    </lineage>
</organism>
<evidence type="ECO:0000259" key="2">
    <source>
        <dbReference type="Pfam" id="PF01243"/>
    </source>
</evidence>
<dbReference type="GO" id="GO:0005829">
    <property type="term" value="C:cytosol"/>
    <property type="evidence" value="ECO:0007669"/>
    <property type="project" value="TreeGrafter"/>
</dbReference>
<dbReference type="GO" id="GO:0016627">
    <property type="term" value="F:oxidoreductase activity, acting on the CH-CH group of donors"/>
    <property type="evidence" value="ECO:0007669"/>
    <property type="project" value="TreeGrafter"/>
</dbReference>
<dbReference type="Proteomes" id="UP000218418">
    <property type="component" value="Chromosome"/>
</dbReference>
<dbReference type="Gene3D" id="2.30.110.10">
    <property type="entry name" value="Electron Transport, Fmn-binding Protein, Chain A"/>
    <property type="match status" value="1"/>
</dbReference>
<dbReference type="PIRSF" id="PIRSF004633">
    <property type="entry name" value="UCP_PLP_oxd"/>
    <property type="match status" value="1"/>
</dbReference>
<dbReference type="PANTHER" id="PTHR35176:SF6">
    <property type="entry name" value="HEME OXYGENASE HI_0854-RELATED"/>
    <property type="match status" value="1"/>
</dbReference>
<dbReference type="EMBL" id="AP018227">
    <property type="protein sequence ID" value="BAY87251.1"/>
    <property type="molecule type" value="Genomic_DNA"/>
</dbReference>
<dbReference type="PANTHER" id="PTHR35176">
    <property type="entry name" value="HEME OXYGENASE HI_0854-RELATED"/>
    <property type="match status" value="1"/>
</dbReference>